<dbReference type="GO" id="GO:0004708">
    <property type="term" value="F:MAP kinase kinase activity"/>
    <property type="evidence" value="ECO:0007669"/>
    <property type="project" value="UniProtKB-EC"/>
</dbReference>
<dbReference type="KEGG" id="eiv:EIN_265130"/>
<accession>A0A0A1TWW3</accession>
<evidence type="ECO:0000259" key="6">
    <source>
        <dbReference type="PROSITE" id="PS50011"/>
    </source>
</evidence>
<dbReference type="Gene3D" id="3.30.200.20">
    <property type="entry name" value="Phosphorylase Kinase, domain 1"/>
    <property type="match status" value="1"/>
</dbReference>
<dbReference type="InterPro" id="IPR006212">
    <property type="entry name" value="Furin_repeat"/>
</dbReference>
<evidence type="ECO:0000313" key="8">
    <source>
        <dbReference type="Proteomes" id="UP000014680"/>
    </source>
</evidence>
<feature type="transmembrane region" description="Helical" evidence="4">
    <location>
        <begin position="1246"/>
        <end position="1274"/>
    </location>
</feature>
<dbReference type="EC" id="2.7.12.2" evidence="7"/>
<dbReference type="PANTHER" id="PTHR45756:SF1">
    <property type="entry name" value="PROTEIN KINASE DOMAIN CONTAINING PROTEIN"/>
    <property type="match status" value="1"/>
</dbReference>
<dbReference type="GeneID" id="14884689"/>
<evidence type="ECO:0000256" key="5">
    <source>
        <dbReference type="SAM" id="SignalP"/>
    </source>
</evidence>
<keyword evidence="1 3" id="KW-0547">Nucleotide-binding</keyword>
<keyword evidence="7" id="KW-0808">Transferase</keyword>
<dbReference type="SMART" id="SM00181">
    <property type="entry name" value="EGF"/>
    <property type="match status" value="15"/>
</dbReference>
<dbReference type="EMBL" id="KB207046">
    <property type="protein sequence ID" value="ELP85706.1"/>
    <property type="molecule type" value="Genomic_DNA"/>
</dbReference>
<dbReference type="InterPro" id="IPR000719">
    <property type="entry name" value="Prot_kinase_dom"/>
</dbReference>
<organism evidence="7 8">
    <name type="scientific">Entamoeba invadens IP1</name>
    <dbReference type="NCBI Taxonomy" id="370355"/>
    <lineage>
        <taxon>Eukaryota</taxon>
        <taxon>Amoebozoa</taxon>
        <taxon>Evosea</taxon>
        <taxon>Archamoebae</taxon>
        <taxon>Mastigamoebida</taxon>
        <taxon>Entamoebidae</taxon>
        <taxon>Entamoeba</taxon>
    </lineage>
</organism>
<dbReference type="Proteomes" id="UP000014680">
    <property type="component" value="Unassembled WGS sequence"/>
</dbReference>
<dbReference type="OrthoDB" id="339325at2759"/>
<dbReference type="SUPFAM" id="SSF56112">
    <property type="entry name" value="Protein kinase-like (PK-like)"/>
    <property type="match status" value="1"/>
</dbReference>
<evidence type="ECO:0000256" key="2">
    <source>
        <dbReference type="ARBA" id="ARBA00022840"/>
    </source>
</evidence>
<dbReference type="InterPro" id="IPR000742">
    <property type="entry name" value="EGF"/>
</dbReference>
<proteinExistence type="predicted"/>
<name>A0A0A1TWW3_ENTIV</name>
<dbReference type="Gene3D" id="1.10.510.10">
    <property type="entry name" value="Transferase(Phosphotransferase) domain 1"/>
    <property type="match status" value="1"/>
</dbReference>
<dbReference type="GO" id="GO:0005524">
    <property type="term" value="F:ATP binding"/>
    <property type="evidence" value="ECO:0007669"/>
    <property type="project" value="UniProtKB-UniRule"/>
</dbReference>
<keyword evidence="7" id="KW-0418">Kinase</keyword>
<feature type="domain" description="Protein kinase" evidence="6">
    <location>
        <begin position="1430"/>
        <end position="1697"/>
    </location>
</feature>
<keyword evidence="2 3" id="KW-0067">ATP-binding</keyword>
<dbReference type="Gene3D" id="2.10.220.10">
    <property type="entry name" value="Hormone Receptor, Insulin-like Growth Factor Receptor 1, Chain A, domain 2"/>
    <property type="match status" value="3"/>
</dbReference>
<evidence type="ECO:0000313" key="7">
    <source>
        <dbReference type="EMBL" id="ELP85706.1"/>
    </source>
</evidence>
<dbReference type="SUPFAM" id="SSF57184">
    <property type="entry name" value="Growth factor receptor domain"/>
    <property type="match status" value="6"/>
</dbReference>
<keyword evidence="8" id="KW-1185">Reference proteome</keyword>
<keyword evidence="4" id="KW-0472">Membrane</keyword>
<gene>
    <name evidence="7" type="ORF">EIN_265130</name>
</gene>
<evidence type="ECO:0000256" key="4">
    <source>
        <dbReference type="SAM" id="Phobius"/>
    </source>
</evidence>
<keyword evidence="5" id="KW-0732">Signal</keyword>
<dbReference type="PROSITE" id="PS00108">
    <property type="entry name" value="PROTEIN_KINASE_ST"/>
    <property type="match status" value="1"/>
</dbReference>
<evidence type="ECO:0000256" key="1">
    <source>
        <dbReference type="ARBA" id="ARBA00022741"/>
    </source>
</evidence>
<dbReference type="Pfam" id="PF00069">
    <property type="entry name" value="Pkinase"/>
    <property type="match status" value="1"/>
</dbReference>
<dbReference type="VEuPathDB" id="AmoebaDB:EIN_265130"/>
<feature type="binding site" evidence="3">
    <location>
        <position position="1457"/>
    </location>
    <ligand>
        <name>ATP</name>
        <dbReference type="ChEBI" id="CHEBI:30616"/>
    </ligand>
</feature>
<protein>
    <submittedName>
        <fullName evidence="7">Protein serine/threonine kinase, putative</fullName>
        <ecNumber evidence="7">2.7.12.2</ecNumber>
    </submittedName>
</protein>
<dbReference type="PROSITE" id="PS00107">
    <property type="entry name" value="PROTEIN_KINASE_ATP"/>
    <property type="match status" value="1"/>
</dbReference>
<keyword evidence="4" id="KW-1133">Transmembrane helix</keyword>
<dbReference type="InterPro" id="IPR009030">
    <property type="entry name" value="Growth_fac_rcpt_cys_sf"/>
</dbReference>
<sequence length="1697" mass="191530">MMVLLLLFNIISLVNSSILKWCKVKAIITCVNQNNKCPFNYEWSVTDNIVSFQQNLKTETITFECKIPSQLLVIDFAGQTHNLLFTNFNNKYVFHQQKTIQNTTLKNVLDGNICGNYPNCASCSTTGDIIHCDTCLPGYFKFDSYSCSACFVGCSKCNGFGYINCQSCISPGYIKINSFCTKCFWGCATCYSQQPYYCLSCFTGYVLMSNFCRKCPKGCTTCNDTLTCNSCDTNYYYYDNLCYRCPDRCKTCIGDKNGNGNCLSCLDGYFQSGNFCYPCYDNCVSCTSILVASCTSCKSGYYLQNGTCHICAENCLKCTNFENGSCLLCKEGYFKENGNCVSCYSGCATCNGTLNGNCFSCLTGFRQNGYYCEDCANGCQSCYDSNVGQCYSCLSGYTFNDYYCYKCSNNCESCLKDLTTCITCFDGYYLYKNYCRACPSTCLTCSGTPQDLNCSSCIEGYHFSNGKCVQCNEGCTSCISDNITICFSCEPFGYYFDNNNCRKCSTNCRSCEYLSTTCTSCEDGNFYFFNNKCLQCINCAKGFCHQDGCTQCSNSNYYISGYNCFPCDDNCKTCGTNKTNCLSCENGKYLDKGTCKICDINCLDNTCDVVMGCTACAENFEVKNKVCVCKSGFYLSGNDTCSRCFTSQLNGNCKICKNSDEILFNPKCETCYEPYVLSENKTCTLCQDGYYYNKGVCIFNDGKCNKRINKLKCIQCKKDFYLKNLECISNSDDVHCLNKGKLGCEDCSNGISIKQNCGNRQEKCKYYIQNGIYNISNCLSCEDNYTLTTENNCLSLIIDNSNIYLRNNIIYICDVYDYLSNENICKQCLENSEYMINKCCLVNEKGVSVLKAIQCEKSRLYDQKETTCFVDEKCVTTMTNDCVKCDKTSHYYIQENRCVLKEIDNCVKYLQNVCLQCKENYLVTDGICKEIEYFYCEKSNGILCTICYPNFYRDLTTQGNMFTYCTSEKNEQIKYVASIQNGPEIVLECKEICTLFNNTCSFFQNKMTNLKLSNEDNTCEVSSSKGCLKCFDGYYLTIKNECVSCETTQFNCLTCKNETYCLSCNKDTTFLNSNNKCELSSELSKRCQVMMPSNTGCVSCKDKYFKEGQDCVACDISCETCQEVTKCLSCADNYFQIPGESPLCLSYDDLTNCVKKSKSGCLLCAGGYYLGTTVPRCIKCSSNCALCISEEYCSLCESNFILINEVCNPLSVVQYCVSEKNSLCDKCEGNRKPSDDGLTCVDQPNYILIISVTVVSIFIVIVIPLTSTLIVYLIKLNHKKNKEKKKVCVFNMKKSNIKFTKISKKLVVNLPELIFENDLNDCGEMTDILVSEETRALLCIGNTSKNNLKIQLSVIANCELYNIRTVPPLVTLKKNEACEFEIFLNPTCTCEIHDEILCISLDIKKGEQTTNKIKIKAKTILTTKLNNSDLLESDKLGEGSFGIVYKGTFRGSVVAIKRLKNGCTDESSTKEFANEVAMLDKFRSEYIVYFYGAVFTPKKICLVTEFAKFGSLNDLIKKTKNDPNLKPNKKVLHKFILDMANGIFYLHNNGILHRDIKPANLLIFSYDTDEPILAKLTDFGSSRNLNQLMTNMTFTKGVGTPTYMAPEIFKKEKYKMPSDIYSFAITMYETFEWREAYSKDKFKFAWCIADFVSNGNRFEKDDNISTEEFDIIRKAWCAEPDERMKINEIISALKSLV</sequence>
<dbReference type="InterPro" id="IPR008271">
    <property type="entry name" value="Ser/Thr_kinase_AS"/>
</dbReference>
<dbReference type="InterPro" id="IPR011009">
    <property type="entry name" value="Kinase-like_dom_sf"/>
</dbReference>
<feature type="chain" id="PRO_5001979932" evidence="5">
    <location>
        <begin position="17"/>
        <end position="1697"/>
    </location>
</feature>
<dbReference type="SMART" id="SM00220">
    <property type="entry name" value="S_TKc"/>
    <property type="match status" value="1"/>
</dbReference>
<feature type="signal peptide" evidence="5">
    <location>
        <begin position="1"/>
        <end position="16"/>
    </location>
</feature>
<keyword evidence="4" id="KW-0812">Transmembrane</keyword>
<dbReference type="SMART" id="SM00261">
    <property type="entry name" value="FU"/>
    <property type="match status" value="11"/>
</dbReference>
<dbReference type="InterPro" id="IPR053215">
    <property type="entry name" value="TKL_Ser/Thr_kinase"/>
</dbReference>
<dbReference type="PROSITE" id="PS50011">
    <property type="entry name" value="PROTEIN_KINASE_DOM"/>
    <property type="match status" value="1"/>
</dbReference>
<dbReference type="InterPro" id="IPR017441">
    <property type="entry name" value="Protein_kinase_ATP_BS"/>
</dbReference>
<dbReference type="PANTHER" id="PTHR45756">
    <property type="entry name" value="PALMITOYLTRANSFERASE"/>
    <property type="match status" value="1"/>
</dbReference>
<dbReference type="RefSeq" id="XP_004185052.1">
    <property type="nucleotide sequence ID" value="XM_004185004.1"/>
</dbReference>
<evidence type="ECO:0000256" key="3">
    <source>
        <dbReference type="PROSITE-ProRule" id="PRU10141"/>
    </source>
</evidence>
<reference evidence="7 8" key="1">
    <citation type="submission" date="2012-10" db="EMBL/GenBank/DDBJ databases">
        <authorList>
            <person name="Zafar N."/>
            <person name="Inman J."/>
            <person name="Hall N."/>
            <person name="Lorenzi H."/>
            <person name="Caler E."/>
        </authorList>
    </citation>
    <scope>NUCLEOTIDE SEQUENCE [LARGE SCALE GENOMIC DNA]</scope>
    <source>
        <strain evidence="7 8">IP1</strain>
    </source>
</reference>